<sequence length="104" mass="11089">MENLGSTSSYNVKSYVKIISTCAILHTHMQNEKPDDPLLDELDQDLCSSELLLLRLGSLELQPRSEVGAAAGSPELLLEVAGSFGSLVRVAGLLDLFVEGVTAS</sequence>
<organism evidence="1 2">
    <name type="scientific">Lithospermum erythrorhizon</name>
    <name type="common">Purple gromwell</name>
    <name type="synonym">Lithospermum officinale var. erythrorhizon</name>
    <dbReference type="NCBI Taxonomy" id="34254"/>
    <lineage>
        <taxon>Eukaryota</taxon>
        <taxon>Viridiplantae</taxon>
        <taxon>Streptophyta</taxon>
        <taxon>Embryophyta</taxon>
        <taxon>Tracheophyta</taxon>
        <taxon>Spermatophyta</taxon>
        <taxon>Magnoliopsida</taxon>
        <taxon>eudicotyledons</taxon>
        <taxon>Gunneridae</taxon>
        <taxon>Pentapetalae</taxon>
        <taxon>asterids</taxon>
        <taxon>lamiids</taxon>
        <taxon>Boraginales</taxon>
        <taxon>Boraginaceae</taxon>
        <taxon>Boraginoideae</taxon>
        <taxon>Lithospermeae</taxon>
        <taxon>Lithospermum</taxon>
    </lineage>
</organism>
<dbReference type="Proteomes" id="UP001454036">
    <property type="component" value="Unassembled WGS sequence"/>
</dbReference>
<proteinExistence type="predicted"/>
<protein>
    <submittedName>
        <fullName evidence="1">Uncharacterized protein</fullName>
    </submittedName>
</protein>
<keyword evidence="2" id="KW-1185">Reference proteome</keyword>
<dbReference type="EMBL" id="BAABME010008748">
    <property type="protein sequence ID" value="GAA0173747.1"/>
    <property type="molecule type" value="Genomic_DNA"/>
</dbReference>
<accession>A0AAV3RFG1</accession>
<comment type="caution">
    <text evidence="1">The sequence shown here is derived from an EMBL/GenBank/DDBJ whole genome shotgun (WGS) entry which is preliminary data.</text>
</comment>
<reference evidence="1 2" key="1">
    <citation type="submission" date="2024-01" db="EMBL/GenBank/DDBJ databases">
        <title>The complete chloroplast genome sequence of Lithospermum erythrorhizon: insights into the phylogenetic relationship among Boraginaceae species and the maternal lineages of purple gromwells.</title>
        <authorList>
            <person name="Okada T."/>
            <person name="Watanabe K."/>
        </authorList>
    </citation>
    <scope>NUCLEOTIDE SEQUENCE [LARGE SCALE GENOMIC DNA]</scope>
</reference>
<dbReference type="AlphaFoldDB" id="A0AAV3RFG1"/>
<evidence type="ECO:0000313" key="1">
    <source>
        <dbReference type="EMBL" id="GAA0173747.1"/>
    </source>
</evidence>
<gene>
    <name evidence="1" type="ORF">LIER_27300</name>
</gene>
<evidence type="ECO:0000313" key="2">
    <source>
        <dbReference type="Proteomes" id="UP001454036"/>
    </source>
</evidence>
<name>A0AAV3RFG1_LITER</name>